<feature type="coiled-coil region" evidence="1">
    <location>
        <begin position="116"/>
        <end position="143"/>
    </location>
</feature>
<feature type="compositionally biased region" description="Basic residues" evidence="2">
    <location>
        <begin position="552"/>
        <end position="563"/>
    </location>
</feature>
<evidence type="ECO:0000313" key="5">
    <source>
        <dbReference type="Proteomes" id="UP001519332"/>
    </source>
</evidence>
<organism evidence="4 5">
    <name type="scientific">Kibdelosporangium banguiense</name>
    <dbReference type="NCBI Taxonomy" id="1365924"/>
    <lineage>
        <taxon>Bacteria</taxon>
        <taxon>Bacillati</taxon>
        <taxon>Actinomycetota</taxon>
        <taxon>Actinomycetes</taxon>
        <taxon>Pseudonocardiales</taxon>
        <taxon>Pseudonocardiaceae</taxon>
        <taxon>Kibdelosporangium</taxon>
    </lineage>
</organism>
<proteinExistence type="predicted"/>
<protein>
    <recommendedName>
        <fullName evidence="3">ORC1/DEAH AAA+ ATPase domain-containing protein</fullName>
    </recommendedName>
</protein>
<dbReference type="InterPro" id="IPR049945">
    <property type="entry name" value="AAA_22"/>
</dbReference>
<feature type="region of interest" description="Disordered" evidence="2">
    <location>
        <begin position="542"/>
        <end position="575"/>
    </location>
</feature>
<comment type="caution">
    <text evidence="4">The sequence shown here is derived from an EMBL/GenBank/DDBJ whole genome shotgun (WGS) entry which is preliminary data.</text>
</comment>
<sequence>MIDSPRGTHNEVSGTVAGTVIQAGTIQLHVTLLLQRLLDGSSPRYLRDALSSETVPDDVNTERAALADQLVHRILTNPGLLTAEAGEVGDVQVHPSWFFDEVQRILALVADRLADQRSATELAAQTLAELAELRRQISSLTTSPASTDGGRVADLGQAPVQKVLRGRRSELATLRHCWDKRHPVVMVVARGGMGKTALAATFARSVAPQCDVVFWRSVYNCQPLGSVLRELLALLIPDFRSDADMDARELFPMVLEQFRARRCLFVLDNLESLLSAGEHTGRLREDCADYESFLAMMAREDHASQVLITTREIPTFLAPDAAHLMRLGGLDDEAGLELIEAHQVGGSAEDRAKVINAYGGNPLELIIAAGNIRALYNGDIGAFLTDDVATSGETHGLLERQVARLDPLAQDVLTWLAVRREPVTVDEIQQCLNPPPAGKRRVVDALAMLTSRTLADPVGAGRFGTQPVIAEYVVDRRRRLRRLDHGLAVAGRNAVTTRDGAHRTCVVSDVLARPASACQRWRRLRRPGVGLRVRSAGLPSRRTPVWCQQHPARPRRGPPRQRRLRPDGAGLGPFLWAVPTPAGRLRATRASSGLVVGRADRHGRSQRRDPSVDRRGGLPDNVAGPR</sequence>
<feature type="domain" description="ORC1/DEAH AAA+ ATPase" evidence="3">
    <location>
        <begin position="183"/>
        <end position="314"/>
    </location>
</feature>
<evidence type="ECO:0000259" key="3">
    <source>
        <dbReference type="Pfam" id="PF13401"/>
    </source>
</evidence>
<reference evidence="4 5" key="1">
    <citation type="submission" date="2021-03" db="EMBL/GenBank/DDBJ databases">
        <title>Sequencing the genomes of 1000 actinobacteria strains.</title>
        <authorList>
            <person name="Klenk H.-P."/>
        </authorList>
    </citation>
    <scope>NUCLEOTIDE SEQUENCE [LARGE SCALE GENOMIC DNA]</scope>
    <source>
        <strain evidence="4 5">DSM 46670</strain>
    </source>
</reference>
<name>A0ABS4TRE2_9PSEU</name>
<dbReference type="Pfam" id="PF13401">
    <property type="entry name" value="AAA_22"/>
    <property type="match status" value="1"/>
</dbReference>
<keyword evidence="5" id="KW-1185">Reference proteome</keyword>
<evidence type="ECO:0000256" key="2">
    <source>
        <dbReference type="SAM" id="MobiDB-lite"/>
    </source>
</evidence>
<feature type="compositionally biased region" description="Basic and acidic residues" evidence="2">
    <location>
        <begin position="598"/>
        <end position="617"/>
    </location>
</feature>
<dbReference type="EMBL" id="JAGINW010000001">
    <property type="protein sequence ID" value="MBP2326989.1"/>
    <property type="molecule type" value="Genomic_DNA"/>
</dbReference>
<keyword evidence="1" id="KW-0175">Coiled coil</keyword>
<accession>A0ABS4TRE2</accession>
<gene>
    <name evidence="4" type="ORF">JOF56_007374</name>
</gene>
<dbReference type="Proteomes" id="UP001519332">
    <property type="component" value="Unassembled WGS sequence"/>
</dbReference>
<dbReference type="Gene3D" id="3.40.50.300">
    <property type="entry name" value="P-loop containing nucleotide triphosphate hydrolases"/>
    <property type="match status" value="1"/>
</dbReference>
<dbReference type="InterPro" id="IPR027417">
    <property type="entry name" value="P-loop_NTPase"/>
</dbReference>
<dbReference type="SUPFAM" id="SSF52540">
    <property type="entry name" value="P-loop containing nucleoside triphosphate hydrolases"/>
    <property type="match status" value="1"/>
</dbReference>
<evidence type="ECO:0000313" key="4">
    <source>
        <dbReference type="EMBL" id="MBP2326989.1"/>
    </source>
</evidence>
<feature type="region of interest" description="Disordered" evidence="2">
    <location>
        <begin position="589"/>
        <end position="626"/>
    </location>
</feature>
<evidence type="ECO:0000256" key="1">
    <source>
        <dbReference type="SAM" id="Coils"/>
    </source>
</evidence>